<dbReference type="GO" id="GO:0006606">
    <property type="term" value="P:protein import into nucleus"/>
    <property type="evidence" value="ECO:0007669"/>
    <property type="project" value="InterPro"/>
</dbReference>
<feature type="domain" description="IBB" evidence="7">
    <location>
        <begin position="1"/>
        <end position="50"/>
    </location>
</feature>
<evidence type="ECO:0000313" key="10">
    <source>
        <dbReference type="WBParaSite" id="MCU_004025-RA"/>
    </source>
</evidence>
<dbReference type="InterPro" id="IPR000225">
    <property type="entry name" value="Armadillo"/>
</dbReference>
<feature type="repeat" description="ARM" evidence="6">
    <location>
        <begin position="150"/>
        <end position="178"/>
    </location>
</feature>
<keyword evidence="2 5" id="KW-0813">Transport</keyword>
<dbReference type="SUPFAM" id="SSF48371">
    <property type="entry name" value="ARM repeat"/>
    <property type="match status" value="1"/>
</dbReference>
<evidence type="ECO:0000313" key="9">
    <source>
        <dbReference type="Proteomes" id="UP000267029"/>
    </source>
</evidence>
<dbReference type="OrthoDB" id="29145at2759"/>
<dbReference type="AlphaFoldDB" id="A0A0R3UJ80"/>
<evidence type="ECO:0000256" key="6">
    <source>
        <dbReference type="PROSITE-ProRule" id="PRU00259"/>
    </source>
</evidence>
<dbReference type="STRING" id="53468.A0A0R3UJ80"/>
<evidence type="ECO:0000259" key="7">
    <source>
        <dbReference type="PROSITE" id="PS51214"/>
    </source>
</evidence>
<evidence type="ECO:0000256" key="4">
    <source>
        <dbReference type="ARBA" id="ARBA00022927"/>
    </source>
</evidence>
<dbReference type="EMBL" id="UXSR01005378">
    <property type="protein sequence ID" value="VDD81543.1"/>
    <property type="molecule type" value="Genomic_DNA"/>
</dbReference>
<dbReference type="InterPro" id="IPR024931">
    <property type="entry name" value="Importin_alpha"/>
</dbReference>
<reference evidence="10" key="2">
    <citation type="submission" date="2019-11" db="UniProtKB">
        <authorList>
            <consortium name="WormBaseParasite"/>
        </authorList>
    </citation>
    <scope>IDENTIFICATION</scope>
</reference>
<feature type="repeat" description="ARM" evidence="6">
    <location>
        <begin position="279"/>
        <end position="321"/>
    </location>
</feature>
<feature type="repeat" description="ARM" evidence="6">
    <location>
        <begin position="106"/>
        <end position="150"/>
    </location>
</feature>
<dbReference type="Pfam" id="PF01749">
    <property type="entry name" value="IBB"/>
    <property type="match status" value="1"/>
</dbReference>
<accession>A0A0R3UJ80</accession>
<organism evidence="10">
    <name type="scientific">Mesocestoides corti</name>
    <name type="common">Flatworm</name>
    <dbReference type="NCBI Taxonomy" id="53468"/>
    <lineage>
        <taxon>Eukaryota</taxon>
        <taxon>Metazoa</taxon>
        <taxon>Spiralia</taxon>
        <taxon>Lophotrochozoa</taxon>
        <taxon>Platyhelminthes</taxon>
        <taxon>Cestoda</taxon>
        <taxon>Eucestoda</taxon>
        <taxon>Cyclophyllidea</taxon>
        <taxon>Mesocestoididae</taxon>
        <taxon>Mesocestoides</taxon>
    </lineage>
</organism>
<comment type="similarity">
    <text evidence="1 5">Belongs to the importin alpha family.</text>
</comment>
<dbReference type="Pfam" id="PF16186">
    <property type="entry name" value="Arm_3"/>
    <property type="match status" value="1"/>
</dbReference>
<evidence type="ECO:0000256" key="5">
    <source>
        <dbReference type="PIRNR" id="PIRNR005673"/>
    </source>
</evidence>
<keyword evidence="4 5" id="KW-0653">Protein transport</keyword>
<dbReference type="Gene3D" id="1.25.10.10">
    <property type="entry name" value="Leucine-rich Repeat Variant"/>
    <property type="match status" value="1"/>
</dbReference>
<dbReference type="PROSITE" id="PS50176">
    <property type="entry name" value="ARM_REPEAT"/>
    <property type="match status" value="3"/>
</dbReference>
<keyword evidence="9" id="KW-1185">Reference proteome</keyword>
<dbReference type="InterPro" id="IPR016024">
    <property type="entry name" value="ARM-type_fold"/>
</dbReference>
<evidence type="ECO:0000256" key="2">
    <source>
        <dbReference type="ARBA" id="ARBA00022448"/>
    </source>
</evidence>
<dbReference type="Gene3D" id="1.20.5.690">
    <property type="entry name" value="Importin-alpha, importin-beta-binding domain"/>
    <property type="match status" value="1"/>
</dbReference>
<dbReference type="PIRSF" id="PIRSF005673">
    <property type="entry name" value="Importin_alpha"/>
    <property type="match status" value="1"/>
</dbReference>
<dbReference type="InterPro" id="IPR002652">
    <property type="entry name" value="Importin-a_IBB"/>
</dbReference>
<proteinExistence type="inferred from homology"/>
<dbReference type="GO" id="GO:0005737">
    <property type="term" value="C:cytoplasm"/>
    <property type="evidence" value="ECO:0007669"/>
    <property type="project" value="InterPro"/>
</dbReference>
<dbReference type="SMART" id="SM00185">
    <property type="entry name" value="ARM"/>
    <property type="match status" value="8"/>
</dbReference>
<dbReference type="InterPro" id="IPR011989">
    <property type="entry name" value="ARM-like"/>
</dbReference>
<dbReference type="GO" id="GO:0061608">
    <property type="term" value="F:nuclear import signal receptor activity"/>
    <property type="evidence" value="ECO:0007669"/>
    <property type="project" value="InterPro"/>
</dbReference>
<dbReference type="WBParaSite" id="MCU_004025-RA">
    <property type="protein sequence ID" value="MCU_004025-RA"/>
    <property type="gene ID" value="MCU_004025"/>
</dbReference>
<dbReference type="InterPro" id="IPR032413">
    <property type="entry name" value="Arm_3"/>
</dbReference>
<dbReference type="InterPro" id="IPR036975">
    <property type="entry name" value="Importin-a_IBB_sf"/>
</dbReference>
<dbReference type="Pfam" id="PF00514">
    <property type="entry name" value="Arm"/>
    <property type="match status" value="6"/>
</dbReference>
<sequence>MIRSRLYKNSGKDNEELRRRRIDQSVELRKAKKDQQLQKRRNVLRDVQETSQVESYDLKSAPANYDQIIFEMESPNTLVRLNATRMCRKLLSRAKNPPIDEFFERGAVKVLVRALDFDPSSNELVFEAAWALTNIASGESHHTQGVVESGAAPKLIHLLNHEDVRVAEQCIWALGNIAGDGCSYRDMLIKLGAVPPALQLLERAWDSAGVVSNIAWMLSNLCRNKNPNPPRQTILSLLPVFKRLLEYPLSQEVIVDTAWALSYASDCAGEFIDDILQSGCIPVLVRLLGSNSPNLVSPALRAVGNLILGDDEQTQVVVDSGVLQYAQGLLDFDRPSVVKEACWMLSNITAGNLTQIQAVVDANLVPRIIKLVEEAEFKIQKEACWVISNIVNGGSPEQRAYLLNNGALEALSKLLNVSDARVLKLVLETIKKMFETAKQFGQLEPCCLALELCGGLNSIEQLQDHTNDEVYRIAYDFIAQFFSDTDEAAGTEAANCELNQTGNTVVPARDSNEFHFHPQQNNPGGANFEF</sequence>
<dbReference type="PROSITE" id="PS51214">
    <property type="entry name" value="IBB"/>
    <property type="match status" value="1"/>
</dbReference>
<name>A0A0R3UJ80_MESCO</name>
<evidence type="ECO:0000313" key="8">
    <source>
        <dbReference type="EMBL" id="VDD81543.1"/>
    </source>
</evidence>
<dbReference type="Proteomes" id="UP000267029">
    <property type="component" value="Unassembled WGS sequence"/>
</dbReference>
<reference evidence="8 9" key="1">
    <citation type="submission" date="2018-10" db="EMBL/GenBank/DDBJ databases">
        <authorList>
            <consortium name="Pathogen Informatics"/>
        </authorList>
    </citation>
    <scope>NUCLEOTIDE SEQUENCE [LARGE SCALE GENOMIC DNA]</scope>
</reference>
<evidence type="ECO:0000256" key="1">
    <source>
        <dbReference type="ARBA" id="ARBA00010394"/>
    </source>
</evidence>
<gene>
    <name evidence="8" type="ORF">MCOS_LOCUS7546</name>
</gene>
<evidence type="ECO:0000256" key="3">
    <source>
        <dbReference type="ARBA" id="ARBA00022737"/>
    </source>
</evidence>
<protein>
    <recommendedName>
        <fullName evidence="5">Importin subunit alpha</fullName>
    </recommendedName>
</protein>
<dbReference type="PANTHER" id="PTHR23316">
    <property type="entry name" value="IMPORTIN ALPHA"/>
    <property type="match status" value="1"/>
</dbReference>
<keyword evidence="3" id="KW-0677">Repeat</keyword>